<dbReference type="Gene3D" id="3.40.50.1970">
    <property type="match status" value="1"/>
</dbReference>
<reference evidence="4" key="1">
    <citation type="submission" date="2021-05" db="EMBL/GenBank/DDBJ databases">
        <title>A free-living protist that lacks canonical eukaryotic 1 DNA replication and segregation systems.</title>
        <authorList>
            <person name="Salas-Leiva D.E."/>
            <person name="Tromer E.C."/>
            <person name="Curtis B.A."/>
            <person name="Jerlstrom-Hultqvist J."/>
            <person name="Kolisko M."/>
            <person name="Yi Z."/>
            <person name="Salas-Leiva J.S."/>
            <person name="Gallot-Lavallee L."/>
            <person name="Kops G.J.P.L."/>
            <person name="Archibald J.M."/>
            <person name="Simpson A.G.B."/>
            <person name="Roger A.J."/>
        </authorList>
    </citation>
    <scope>NUCLEOTIDE SEQUENCE</scope>
    <source>
        <strain evidence="4">BICM</strain>
    </source>
</reference>
<gene>
    <name evidence="4" type="ORF">J8273_8412</name>
</gene>
<dbReference type="EMBL" id="JAHDYR010000067">
    <property type="protein sequence ID" value="KAG9389738.1"/>
    <property type="molecule type" value="Genomic_DNA"/>
</dbReference>
<keyword evidence="1" id="KW-0560">Oxidoreductase</keyword>
<organism evidence="4 5">
    <name type="scientific">Carpediemonas membranifera</name>
    <dbReference type="NCBI Taxonomy" id="201153"/>
    <lineage>
        <taxon>Eukaryota</taxon>
        <taxon>Metamonada</taxon>
        <taxon>Carpediemonas-like organisms</taxon>
        <taxon>Carpediemonas</taxon>
    </lineage>
</organism>
<dbReference type="FunFam" id="3.40.50.1970:FF:000003">
    <property type="entry name" value="Alcohol dehydrogenase, iron-containing"/>
    <property type="match status" value="1"/>
</dbReference>
<protein>
    <submittedName>
        <fullName evidence="4">Iron-containing alcohol dehydrogenase</fullName>
    </submittedName>
</protein>
<dbReference type="AlphaFoldDB" id="A0A8J6DYS0"/>
<dbReference type="GO" id="GO:1990002">
    <property type="term" value="F:methylglyoxal reductase (NADPH) (acetol producing) activity"/>
    <property type="evidence" value="ECO:0007669"/>
    <property type="project" value="TreeGrafter"/>
</dbReference>
<dbReference type="PANTHER" id="PTHR43633">
    <property type="entry name" value="ALCOHOL DEHYDROGENASE YQHD"/>
    <property type="match status" value="1"/>
</dbReference>
<dbReference type="Pfam" id="PF00465">
    <property type="entry name" value="Fe-ADH"/>
    <property type="match status" value="1"/>
</dbReference>
<evidence type="ECO:0000313" key="4">
    <source>
        <dbReference type="EMBL" id="KAG9389738.1"/>
    </source>
</evidence>
<dbReference type="Pfam" id="PF25137">
    <property type="entry name" value="ADH_Fe_C"/>
    <property type="match status" value="1"/>
</dbReference>
<dbReference type="Proteomes" id="UP000717585">
    <property type="component" value="Unassembled WGS sequence"/>
</dbReference>
<dbReference type="GO" id="GO:0046872">
    <property type="term" value="F:metal ion binding"/>
    <property type="evidence" value="ECO:0007669"/>
    <property type="project" value="InterPro"/>
</dbReference>
<accession>A0A8J6DYS0</accession>
<evidence type="ECO:0000256" key="1">
    <source>
        <dbReference type="ARBA" id="ARBA00023002"/>
    </source>
</evidence>
<dbReference type="GO" id="GO:0005829">
    <property type="term" value="C:cytosol"/>
    <property type="evidence" value="ECO:0007669"/>
    <property type="project" value="TreeGrafter"/>
</dbReference>
<sequence length="389" mass="41925">MFAPNGSLTGSIFYNPVKLIFGKDSTSKIGEEIASRGFKRVIITMGGASALKNGSYQQSIDSLKANNVEVVAELRDIRANPEVNKVREGVKLARENQAEAILAIGGGSVIDSSKALSLGAFFDGDVWDVPRATPPVSKRLPIFTVLTISATASEMNNGYVLQDDEKQLKVAYMHPDNFPTVSCIDPSFQTGLPWFQTVNGVVDAMVHTLELYAGADGSEETALQLDEGLLRSLVNCGHGLQKDPENYNLRANVAWAATLALNGYSGFSLRGGSWLVHMIEHALSAIDPAVAHGAGLGVLMPAVIEYLATKIGKKEVYDRWAKNVYGVDGYKAGMEAWVKDLKTWGHPTTMGELGFKKEQIPHIAKLVCDVGCPHGFTPEDVAAVIELAF</sequence>
<name>A0A8J6DYS0_9EUKA</name>
<evidence type="ECO:0000259" key="3">
    <source>
        <dbReference type="Pfam" id="PF25137"/>
    </source>
</evidence>
<dbReference type="InterPro" id="IPR001670">
    <property type="entry name" value="ADH_Fe/GldA"/>
</dbReference>
<dbReference type="OrthoDB" id="339764at2759"/>
<dbReference type="CDD" id="cd08187">
    <property type="entry name" value="BDH"/>
    <property type="match status" value="1"/>
</dbReference>
<dbReference type="Gene3D" id="1.20.1090.10">
    <property type="entry name" value="Dehydroquinate synthase-like - alpha domain"/>
    <property type="match status" value="1"/>
</dbReference>
<dbReference type="GO" id="GO:0008106">
    <property type="term" value="F:alcohol dehydrogenase (NADP+) activity"/>
    <property type="evidence" value="ECO:0007669"/>
    <property type="project" value="TreeGrafter"/>
</dbReference>
<dbReference type="SUPFAM" id="SSF56796">
    <property type="entry name" value="Dehydroquinate synthase-like"/>
    <property type="match status" value="1"/>
</dbReference>
<dbReference type="PANTHER" id="PTHR43633:SF1">
    <property type="entry name" value="ALCOHOL DEHYDROGENASE YQHD"/>
    <property type="match status" value="1"/>
</dbReference>
<dbReference type="InterPro" id="IPR044731">
    <property type="entry name" value="BDH-like"/>
</dbReference>
<feature type="domain" description="Fe-containing alcohol dehydrogenase-like C-terminal" evidence="3">
    <location>
        <begin position="197"/>
        <end position="386"/>
    </location>
</feature>
<keyword evidence="5" id="KW-1185">Reference proteome</keyword>
<proteinExistence type="predicted"/>
<comment type="caution">
    <text evidence="4">The sequence shown here is derived from an EMBL/GenBank/DDBJ whole genome shotgun (WGS) entry which is preliminary data.</text>
</comment>
<dbReference type="GO" id="GO:1990362">
    <property type="term" value="F:butanol dehydrogenase (NAD+) activity"/>
    <property type="evidence" value="ECO:0007669"/>
    <property type="project" value="InterPro"/>
</dbReference>
<feature type="domain" description="Alcohol dehydrogenase iron-type/glycerol dehydrogenase GldA" evidence="2">
    <location>
        <begin position="16"/>
        <end position="186"/>
    </location>
</feature>
<evidence type="ECO:0000313" key="5">
    <source>
        <dbReference type="Proteomes" id="UP000717585"/>
    </source>
</evidence>
<evidence type="ECO:0000259" key="2">
    <source>
        <dbReference type="Pfam" id="PF00465"/>
    </source>
</evidence>
<dbReference type="InterPro" id="IPR056798">
    <property type="entry name" value="ADH_Fe_C"/>
</dbReference>